<organism evidence="1">
    <name type="scientific">Anguilla anguilla</name>
    <name type="common">European freshwater eel</name>
    <name type="synonym">Muraena anguilla</name>
    <dbReference type="NCBI Taxonomy" id="7936"/>
    <lineage>
        <taxon>Eukaryota</taxon>
        <taxon>Metazoa</taxon>
        <taxon>Chordata</taxon>
        <taxon>Craniata</taxon>
        <taxon>Vertebrata</taxon>
        <taxon>Euteleostomi</taxon>
        <taxon>Actinopterygii</taxon>
        <taxon>Neopterygii</taxon>
        <taxon>Teleostei</taxon>
        <taxon>Anguilliformes</taxon>
        <taxon>Anguillidae</taxon>
        <taxon>Anguilla</taxon>
    </lineage>
</organism>
<evidence type="ECO:0000313" key="1">
    <source>
        <dbReference type="EMBL" id="JAH91456.1"/>
    </source>
</evidence>
<reference evidence="1" key="1">
    <citation type="submission" date="2014-11" db="EMBL/GenBank/DDBJ databases">
        <authorList>
            <person name="Amaro Gonzalez C."/>
        </authorList>
    </citation>
    <scope>NUCLEOTIDE SEQUENCE</scope>
</reference>
<name>A0A0E9WMD2_ANGAN</name>
<reference evidence="1" key="2">
    <citation type="journal article" date="2015" name="Fish Shellfish Immunol.">
        <title>Early steps in the European eel (Anguilla anguilla)-Vibrio vulnificus interaction in the gills: Role of the RtxA13 toxin.</title>
        <authorList>
            <person name="Callol A."/>
            <person name="Pajuelo D."/>
            <person name="Ebbesson L."/>
            <person name="Teles M."/>
            <person name="MacKenzie S."/>
            <person name="Amaro C."/>
        </authorList>
    </citation>
    <scope>NUCLEOTIDE SEQUENCE</scope>
</reference>
<dbReference type="EMBL" id="GBXM01017121">
    <property type="protein sequence ID" value="JAH91456.1"/>
    <property type="molecule type" value="Transcribed_RNA"/>
</dbReference>
<proteinExistence type="predicted"/>
<dbReference type="AlphaFoldDB" id="A0A0E9WMD2"/>
<accession>A0A0E9WMD2</accession>
<sequence>MTVRALVESVQDLHLLPHSCAGALDLVQQEQCPLLAHQYHYQQQLSLPRSPIQVLKKPKPVQLQQFNEMITVVHLLFTVVEL</sequence>
<protein>
    <submittedName>
        <fullName evidence="1">Uncharacterized protein</fullName>
    </submittedName>
</protein>